<dbReference type="InterPro" id="IPR011992">
    <property type="entry name" value="EF-hand-dom_pair"/>
</dbReference>
<dbReference type="AlphaFoldDB" id="A0A7S4M4R4"/>
<reference evidence="1" key="1">
    <citation type="submission" date="2021-01" db="EMBL/GenBank/DDBJ databases">
        <authorList>
            <person name="Corre E."/>
            <person name="Pelletier E."/>
            <person name="Niang G."/>
            <person name="Scheremetjew M."/>
            <person name="Finn R."/>
            <person name="Kale V."/>
            <person name="Holt S."/>
            <person name="Cochrane G."/>
            <person name="Meng A."/>
            <person name="Brown T."/>
            <person name="Cohen L."/>
        </authorList>
    </citation>
    <scope>NUCLEOTIDE SEQUENCE</scope>
    <source>
        <strain evidence="1">UIO037</strain>
    </source>
</reference>
<dbReference type="SUPFAM" id="SSF47473">
    <property type="entry name" value="EF-hand"/>
    <property type="match status" value="1"/>
</dbReference>
<accession>A0A7S4M4R4</accession>
<evidence type="ECO:0000313" key="1">
    <source>
        <dbReference type="EMBL" id="CAE2200928.1"/>
    </source>
</evidence>
<dbReference type="EMBL" id="HBKO01009720">
    <property type="protein sequence ID" value="CAE2200928.1"/>
    <property type="molecule type" value="Transcribed_RNA"/>
</dbReference>
<organism evidence="1">
    <name type="scientific">Prymnesium polylepis</name>
    <dbReference type="NCBI Taxonomy" id="72548"/>
    <lineage>
        <taxon>Eukaryota</taxon>
        <taxon>Haptista</taxon>
        <taxon>Haptophyta</taxon>
        <taxon>Prymnesiophyceae</taxon>
        <taxon>Prymnesiales</taxon>
        <taxon>Prymnesiaceae</taxon>
        <taxon>Prymnesium</taxon>
    </lineage>
</organism>
<evidence type="ECO:0008006" key="2">
    <source>
        <dbReference type="Google" id="ProtNLM"/>
    </source>
</evidence>
<sequence>MLGSMPLLVRAGTKSMSLTFLHRLISTLTFAKLCHNQTKMPNGQAPLPMPEFVAFQTLSMYGVRKMAQTYVEQMCKGLSIHRRELPRLQLFASALGLFVEDLLPDESYSVVLEALGNVLHTLENDRGLTGFTNPRLFWQPYAHQHEDVWLPVSYVRPAIDAALASEPSASTREELRSAMGEFIEAHQQPNAAACAQLSAARSKNKHHRKACILGEKVPCGFVSADTVLLELSIRHASAVQHRSRKMLRLLARQDEKRNGKMSRVELAVLLQKLGLQVDASHVDELHSRCITLGDGELFHEDLERVLVRFGQLQRSGELQAAKAKGPGSDAADGELAELAHAWDAAVMEALGEASVAHTAESQGSTGVAGFAAIAK</sequence>
<name>A0A7S4M4R4_9EUKA</name>
<gene>
    <name evidence="1" type="ORF">CPOL0286_LOCUS4455</name>
</gene>
<protein>
    <recommendedName>
        <fullName evidence="2">EF-hand domain-containing protein</fullName>
    </recommendedName>
</protein>
<proteinExistence type="predicted"/>